<evidence type="ECO:0000256" key="4">
    <source>
        <dbReference type="ARBA" id="ARBA00022723"/>
    </source>
</evidence>
<dbReference type="InterPro" id="IPR002036">
    <property type="entry name" value="YbeY"/>
</dbReference>
<dbReference type="Pfam" id="PF02130">
    <property type="entry name" value="YbeY"/>
    <property type="match status" value="1"/>
</dbReference>
<name>A0A2M7QCP6_9BACT</name>
<comment type="similarity">
    <text evidence="2">Belongs to the endoribonuclease YbeY family.</text>
</comment>
<evidence type="ECO:0000256" key="6">
    <source>
        <dbReference type="ARBA" id="ARBA00022801"/>
    </source>
</evidence>
<comment type="cofactor">
    <cofactor evidence="1">
        <name>Zn(2+)</name>
        <dbReference type="ChEBI" id="CHEBI:29105"/>
    </cofactor>
</comment>
<organism evidence="8 9">
    <name type="scientific">Candidatus Roizmanbacteria bacterium CG_4_10_14_0_8_um_filter_39_9</name>
    <dbReference type="NCBI Taxonomy" id="1974829"/>
    <lineage>
        <taxon>Bacteria</taxon>
        <taxon>Candidatus Roizmaniibacteriota</taxon>
    </lineage>
</organism>
<proteinExistence type="inferred from homology"/>
<sequence>MNIVHIVTSSRYKINRKQIRAFVVDMMTKAQVPSEYQVNCIFVGKTKMRQISSKYKKEDVALPVLSFPYDNDKTSQLNLLGEIFLCYPQIILLAAERNKRVEDMILAMVKHGLENLLIR</sequence>
<evidence type="ECO:0000256" key="3">
    <source>
        <dbReference type="ARBA" id="ARBA00022722"/>
    </source>
</evidence>
<gene>
    <name evidence="8" type="primary">ybeY</name>
    <name evidence="8" type="ORF">COY90_03005</name>
</gene>
<accession>A0A2M7QCP6</accession>
<keyword evidence="3" id="KW-0540">Nuclease</keyword>
<protein>
    <submittedName>
        <fullName evidence="8">rRNA maturation RNase YbeY</fullName>
    </submittedName>
</protein>
<dbReference type="Gene3D" id="3.40.390.30">
    <property type="entry name" value="Metalloproteases ('zincins'), catalytic domain"/>
    <property type="match status" value="1"/>
</dbReference>
<evidence type="ECO:0000256" key="7">
    <source>
        <dbReference type="ARBA" id="ARBA00022833"/>
    </source>
</evidence>
<comment type="caution">
    <text evidence="8">The sequence shown here is derived from an EMBL/GenBank/DDBJ whole genome shotgun (WGS) entry which is preliminary data.</text>
</comment>
<dbReference type="GO" id="GO:0006364">
    <property type="term" value="P:rRNA processing"/>
    <property type="evidence" value="ECO:0007669"/>
    <property type="project" value="InterPro"/>
</dbReference>
<dbReference type="EMBL" id="PFLF01000060">
    <property type="protein sequence ID" value="PIY68994.1"/>
    <property type="molecule type" value="Genomic_DNA"/>
</dbReference>
<evidence type="ECO:0000313" key="9">
    <source>
        <dbReference type="Proteomes" id="UP000230108"/>
    </source>
</evidence>
<evidence type="ECO:0000256" key="2">
    <source>
        <dbReference type="ARBA" id="ARBA00010875"/>
    </source>
</evidence>
<dbReference type="AlphaFoldDB" id="A0A2M7QCP6"/>
<reference evidence="9" key="1">
    <citation type="submission" date="2017-09" db="EMBL/GenBank/DDBJ databases">
        <title>Depth-based differentiation of microbial function through sediment-hosted aquifers and enrichment of novel symbionts in the deep terrestrial subsurface.</title>
        <authorList>
            <person name="Probst A.J."/>
            <person name="Ladd B."/>
            <person name="Jarett J.K."/>
            <person name="Geller-Mcgrath D.E."/>
            <person name="Sieber C.M.K."/>
            <person name="Emerson J.B."/>
            <person name="Anantharaman K."/>
            <person name="Thomas B.C."/>
            <person name="Malmstrom R."/>
            <person name="Stieglmeier M."/>
            <person name="Klingl A."/>
            <person name="Woyke T."/>
            <person name="Ryan C.M."/>
            <person name="Banfield J.F."/>
        </authorList>
    </citation>
    <scope>NUCLEOTIDE SEQUENCE [LARGE SCALE GENOMIC DNA]</scope>
</reference>
<dbReference type="NCBIfam" id="TIGR00043">
    <property type="entry name" value="rRNA maturation RNase YbeY"/>
    <property type="match status" value="1"/>
</dbReference>
<dbReference type="GO" id="GO:0004222">
    <property type="term" value="F:metalloendopeptidase activity"/>
    <property type="evidence" value="ECO:0007669"/>
    <property type="project" value="InterPro"/>
</dbReference>
<evidence type="ECO:0000256" key="1">
    <source>
        <dbReference type="ARBA" id="ARBA00001947"/>
    </source>
</evidence>
<dbReference type="Proteomes" id="UP000230108">
    <property type="component" value="Unassembled WGS sequence"/>
</dbReference>
<dbReference type="GO" id="GO:0046872">
    <property type="term" value="F:metal ion binding"/>
    <property type="evidence" value="ECO:0007669"/>
    <property type="project" value="UniProtKB-KW"/>
</dbReference>
<keyword evidence="4" id="KW-0479">Metal-binding</keyword>
<keyword evidence="7" id="KW-0862">Zinc</keyword>
<keyword evidence="6" id="KW-0378">Hydrolase</keyword>
<dbReference type="GO" id="GO:0004519">
    <property type="term" value="F:endonuclease activity"/>
    <property type="evidence" value="ECO:0007669"/>
    <property type="project" value="UniProtKB-KW"/>
</dbReference>
<dbReference type="InterPro" id="IPR023091">
    <property type="entry name" value="MetalPrtase_cat_dom_sf_prd"/>
</dbReference>
<evidence type="ECO:0000256" key="5">
    <source>
        <dbReference type="ARBA" id="ARBA00022759"/>
    </source>
</evidence>
<keyword evidence="5" id="KW-0255">Endonuclease</keyword>
<evidence type="ECO:0000313" key="8">
    <source>
        <dbReference type="EMBL" id="PIY68994.1"/>
    </source>
</evidence>
<dbReference type="SUPFAM" id="SSF55486">
    <property type="entry name" value="Metalloproteases ('zincins'), catalytic domain"/>
    <property type="match status" value="1"/>
</dbReference>